<accession>A0A9Q0L9F7</accession>
<feature type="compositionally biased region" description="Basic and acidic residues" evidence="1">
    <location>
        <begin position="172"/>
        <end position="190"/>
    </location>
</feature>
<dbReference type="AlphaFoldDB" id="A0A9Q0L9F7"/>
<protein>
    <submittedName>
        <fullName evidence="2">Uncharacterized protein</fullName>
    </submittedName>
</protein>
<name>A0A9Q0L9F7_ANAIG</name>
<evidence type="ECO:0000256" key="1">
    <source>
        <dbReference type="SAM" id="MobiDB-lite"/>
    </source>
</evidence>
<feature type="region of interest" description="Disordered" evidence="1">
    <location>
        <begin position="68"/>
        <end position="225"/>
    </location>
</feature>
<proteinExistence type="predicted"/>
<dbReference type="Proteomes" id="UP001149090">
    <property type="component" value="Unassembled WGS sequence"/>
</dbReference>
<keyword evidence="3" id="KW-1185">Reference proteome</keyword>
<reference evidence="2" key="1">
    <citation type="submission" date="2022-10" db="EMBL/GenBank/DDBJ databases">
        <title>Novel sulphate-reducing endosymbionts in the free-living metamonad Anaeramoeba.</title>
        <authorList>
            <person name="Jerlstrom-Hultqvist J."/>
            <person name="Cepicka I."/>
            <person name="Gallot-Lavallee L."/>
            <person name="Salas-Leiva D."/>
            <person name="Curtis B.A."/>
            <person name="Zahonova K."/>
            <person name="Pipaliya S."/>
            <person name="Dacks J."/>
            <person name="Roger A.J."/>
        </authorList>
    </citation>
    <scope>NUCLEOTIDE SEQUENCE</scope>
    <source>
        <strain evidence="2">BMAN</strain>
    </source>
</reference>
<dbReference type="EMBL" id="JAPDFW010000119">
    <property type="protein sequence ID" value="KAJ5068209.1"/>
    <property type="molecule type" value="Genomic_DNA"/>
</dbReference>
<sequence length="326" mass="39238">MELNFEGTNFYLEEIERDVIFEVNEETKKKTELNIPKETPTDQFTKWFLSDVTNLRFEQNKKREEQRKAELKQSSELDLSVVLDDEDKILLCPNMKKKKKKKKKKKEEEKKEEEKKEEEKKEEEEKNPKNFPNTRNSRNSPNNKRTTRNSRNSQNNNNTNKRTTRNSNNKNETNETKETNEAKETNETKIPKKNREKRKKPNDLQKEIPKKSNTGKKPRGETKPIRRIKENALKYGTKHVYILRNNKKIQIKQDFSWNNLGMKKRDVLVIEKSMIDMETKNNKENKDYARRCYRSAFRRQGFIILNAYQREFLEFEYVGKNETEKN</sequence>
<organism evidence="2 3">
    <name type="scientific">Anaeramoeba ignava</name>
    <name type="common">Anaerobic marine amoeba</name>
    <dbReference type="NCBI Taxonomy" id="1746090"/>
    <lineage>
        <taxon>Eukaryota</taxon>
        <taxon>Metamonada</taxon>
        <taxon>Anaeramoebidae</taxon>
        <taxon>Anaeramoeba</taxon>
    </lineage>
</organism>
<evidence type="ECO:0000313" key="2">
    <source>
        <dbReference type="EMBL" id="KAJ5068209.1"/>
    </source>
</evidence>
<feature type="compositionally biased region" description="Basic residues" evidence="1">
    <location>
        <begin position="95"/>
        <end position="105"/>
    </location>
</feature>
<feature type="compositionally biased region" description="Basic and acidic residues" evidence="1">
    <location>
        <begin position="106"/>
        <end position="128"/>
    </location>
</feature>
<feature type="compositionally biased region" description="Basic residues" evidence="1">
    <location>
        <begin position="191"/>
        <end position="200"/>
    </location>
</feature>
<comment type="caution">
    <text evidence="2">The sequence shown here is derived from an EMBL/GenBank/DDBJ whole genome shotgun (WGS) entry which is preliminary data.</text>
</comment>
<feature type="compositionally biased region" description="Basic and acidic residues" evidence="1">
    <location>
        <begin position="201"/>
        <end position="210"/>
    </location>
</feature>
<evidence type="ECO:0000313" key="3">
    <source>
        <dbReference type="Proteomes" id="UP001149090"/>
    </source>
</evidence>
<gene>
    <name evidence="2" type="ORF">M0811_12545</name>
</gene>
<feature type="compositionally biased region" description="Low complexity" evidence="1">
    <location>
        <begin position="133"/>
        <end position="171"/>
    </location>
</feature>